<dbReference type="EMBL" id="CAXIEN010000011">
    <property type="protein sequence ID" value="CAL1264176.1"/>
    <property type="molecule type" value="Genomic_DNA"/>
</dbReference>
<accession>A0AAV1Z0B4</accession>
<protein>
    <submittedName>
        <fullName evidence="1">Uncharacterized protein</fullName>
    </submittedName>
</protein>
<dbReference type="AlphaFoldDB" id="A0AAV1Z0B4"/>
<gene>
    <name evidence="1" type="ORF">LARSCL_LOCUS1874</name>
</gene>
<evidence type="ECO:0000313" key="2">
    <source>
        <dbReference type="Proteomes" id="UP001497382"/>
    </source>
</evidence>
<proteinExistence type="predicted"/>
<sequence length="48" mass="5492">MQAFVLMSTPGGMIVCIIFAEDSVTFRSIIHPLREWRDCPRGLLEQRA</sequence>
<evidence type="ECO:0000313" key="1">
    <source>
        <dbReference type="EMBL" id="CAL1264176.1"/>
    </source>
</evidence>
<comment type="caution">
    <text evidence="1">The sequence shown here is derived from an EMBL/GenBank/DDBJ whole genome shotgun (WGS) entry which is preliminary data.</text>
</comment>
<organism evidence="1 2">
    <name type="scientific">Larinioides sclopetarius</name>
    <dbReference type="NCBI Taxonomy" id="280406"/>
    <lineage>
        <taxon>Eukaryota</taxon>
        <taxon>Metazoa</taxon>
        <taxon>Ecdysozoa</taxon>
        <taxon>Arthropoda</taxon>
        <taxon>Chelicerata</taxon>
        <taxon>Arachnida</taxon>
        <taxon>Araneae</taxon>
        <taxon>Araneomorphae</taxon>
        <taxon>Entelegynae</taxon>
        <taxon>Araneoidea</taxon>
        <taxon>Araneidae</taxon>
        <taxon>Larinioides</taxon>
    </lineage>
</organism>
<keyword evidence="2" id="KW-1185">Reference proteome</keyword>
<reference evidence="1 2" key="1">
    <citation type="submission" date="2024-04" db="EMBL/GenBank/DDBJ databases">
        <authorList>
            <person name="Rising A."/>
            <person name="Reimegard J."/>
            <person name="Sonavane S."/>
            <person name="Akerstrom W."/>
            <person name="Nylinder S."/>
            <person name="Hedman E."/>
            <person name="Kallberg Y."/>
        </authorList>
    </citation>
    <scope>NUCLEOTIDE SEQUENCE [LARGE SCALE GENOMIC DNA]</scope>
</reference>
<dbReference type="Proteomes" id="UP001497382">
    <property type="component" value="Unassembled WGS sequence"/>
</dbReference>
<name>A0AAV1Z0B4_9ARAC</name>